<evidence type="ECO:0000256" key="2">
    <source>
        <dbReference type="ARBA" id="ARBA00008017"/>
    </source>
</evidence>
<feature type="transmembrane region" description="Helical" evidence="4">
    <location>
        <begin position="51"/>
        <end position="78"/>
    </location>
</feature>
<feature type="compositionally biased region" description="Basic and acidic residues" evidence="3">
    <location>
        <begin position="326"/>
        <end position="346"/>
    </location>
</feature>
<dbReference type="EMBL" id="BSYO01000031">
    <property type="protein sequence ID" value="GMH26445.1"/>
    <property type="molecule type" value="Genomic_DNA"/>
</dbReference>
<organism evidence="5 6">
    <name type="scientific">Nepenthes gracilis</name>
    <name type="common">Slender pitcher plant</name>
    <dbReference type="NCBI Taxonomy" id="150966"/>
    <lineage>
        <taxon>Eukaryota</taxon>
        <taxon>Viridiplantae</taxon>
        <taxon>Streptophyta</taxon>
        <taxon>Embryophyta</taxon>
        <taxon>Tracheophyta</taxon>
        <taxon>Spermatophyta</taxon>
        <taxon>Magnoliopsida</taxon>
        <taxon>eudicotyledons</taxon>
        <taxon>Gunneridae</taxon>
        <taxon>Pentapetalae</taxon>
        <taxon>Caryophyllales</taxon>
        <taxon>Nepenthaceae</taxon>
        <taxon>Nepenthes</taxon>
    </lineage>
</organism>
<comment type="subcellular location">
    <subcellularLocation>
        <location evidence="1">Membrane</location>
        <topology evidence="1">Multi-pass membrane protein</topology>
    </subcellularLocation>
</comment>
<protein>
    <submittedName>
        <fullName evidence="5">Uncharacterized protein</fullName>
    </submittedName>
</protein>
<dbReference type="AlphaFoldDB" id="A0AAD3Y3T1"/>
<dbReference type="PANTHER" id="PTHR31618:SF7">
    <property type="entry name" value="MECHANOSENSITIVE ION CHANNEL PROTEIN"/>
    <property type="match status" value="1"/>
</dbReference>
<feature type="compositionally biased region" description="Basic and acidic residues" evidence="3">
    <location>
        <begin position="1"/>
        <end position="12"/>
    </location>
</feature>
<evidence type="ECO:0000313" key="5">
    <source>
        <dbReference type="EMBL" id="GMH26445.1"/>
    </source>
</evidence>
<evidence type="ECO:0000256" key="1">
    <source>
        <dbReference type="ARBA" id="ARBA00004141"/>
    </source>
</evidence>
<feature type="region of interest" description="Disordered" evidence="3">
    <location>
        <begin position="314"/>
        <end position="362"/>
    </location>
</feature>
<keyword evidence="4" id="KW-0812">Transmembrane</keyword>
<evidence type="ECO:0000313" key="6">
    <source>
        <dbReference type="Proteomes" id="UP001279734"/>
    </source>
</evidence>
<dbReference type="GO" id="GO:0050982">
    <property type="term" value="P:detection of mechanical stimulus"/>
    <property type="evidence" value="ECO:0007669"/>
    <property type="project" value="TreeGrafter"/>
</dbReference>
<evidence type="ECO:0000256" key="3">
    <source>
        <dbReference type="SAM" id="MobiDB-lite"/>
    </source>
</evidence>
<accession>A0AAD3Y3T1</accession>
<keyword evidence="4" id="KW-0472">Membrane</keyword>
<dbReference type="InterPro" id="IPR016688">
    <property type="entry name" value="MscS-like_plants/fungi"/>
</dbReference>
<dbReference type="GO" id="GO:0008381">
    <property type="term" value="F:mechanosensitive monoatomic ion channel activity"/>
    <property type="evidence" value="ECO:0007669"/>
    <property type="project" value="TreeGrafter"/>
</dbReference>
<feature type="transmembrane region" description="Helical" evidence="4">
    <location>
        <begin position="211"/>
        <end position="228"/>
    </location>
</feature>
<dbReference type="PANTHER" id="PTHR31618">
    <property type="entry name" value="MECHANOSENSITIVE ION CHANNEL PROTEIN 5"/>
    <property type="match status" value="1"/>
</dbReference>
<gene>
    <name evidence="5" type="ORF">Nepgr_028288</name>
</gene>
<feature type="transmembrane region" description="Helical" evidence="4">
    <location>
        <begin position="136"/>
        <end position="154"/>
    </location>
</feature>
<proteinExistence type="inferred from homology"/>
<sequence length="561" mass="63121">MAETTASDHHVDIAPNPAASSHDAVEPSHENEPGRTGRDAREPGCCSRVCLFLLVLITLPIIAVALLICCLCALLAYLTFGKDVLSLKTVAEKLWGRLCFKAGGGNTGQFVLPELEKRYKDLNWSTAATAAFRWRLLLLSLLCLVIVVSVPALKRTKVLGLPLWKWTVLAAVVTVGYHAFSLLIQCTVKKLSRKKEDKYDVVYYADGLRRSVNNVSFWVFILLAWEHYFRSSRHGLRRYGFSEKALDIGTWTVVSLLVGKILLLAKNVVMLSWESHAIYRQFTDNIGNVGPQLYFLGLVSSSKFDIFSPWEEDEDKGVGEGMNKPSAEENNGKQEDVNEKENKVKAAGESGLSSRKDNTIPEEIRKHWEEHKKDDSNSSYTTKDSVKKNLQDLNITTINDEEIDQLFDELRVANNLKNNKDSASTDKDEIPYDTFEEWMTRAFKNCLSLGYMLSDAQGAANNLNNIMRAFVVIVVILCWLLLTGIASTKVLVTIASSFLAATFIFGDTLKATFEGIIFAFVAQQFIIGDLCIIDDIQVILFDIPLWRFFIFSPFSYERRIF</sequence>
<keyword evidence="6" id="KW-1185">Reference proteome</keyword>
<dbReference type="Proteomes" id="UP001279734">
    <property type="component" value="Unassembled WGS sequence"/>
</dbReference>
<evidence type="ECO:0000256" key="4">
    <source>
        <dbReference type="SAM" id="Phobius"/>
    </source>
</evidence>
<feature type="region of interest" description="Disordered" evidence="3">
    <location>
        <begin position="1"/>
        <end position="42"/>
    </location>
</feature>
<feature type="transmembrane region" description="Helical" evidence="4">
    <location>
        <begin position="248"/>
        <end position="265"/>
    </location>
</feature>
<keyword evidence="4" id="KW-1133">Transmembrane helix</keyword>
<dbReference type="GO" id="GO:0006820">
    <property type="term" value="P:monoatomic anion transport"/>
    <property type="evidence" value="ECO:0007669"/>
    <property type="project" value="TreeGrafter"/>
</dbReference>
<reference evidence="5" key="1">
    <citation type="submission" date="2023-05" db="EMBL/GenBank/DDBJ databases">
        <title>Nepenthes gracilis genome sequencing.</title>
        <authorList>
            <person name="Fukushima K."/>
        </authorList>
    </citation>
    <scope>NUCLEOTIDE SEQUENCE</scope>
    <source>
        <strain evidence="5">SING2019-196</strain>
    </source>
</reference>
<feature type="transmembrane region" description="Helical" evidence="4">
    <location>
        <begin position="166"/>
        <end position="188"/>
    </location>
</feature>
<name>A0AAD3Y3T1_NEPGR</name>
<feature type="compositionally biased region" description="Basic and acidic residues" evidence="3">
    <location>
        <begin position="23"/>
        <end position="42"/>
    </location>
</feature>
<comment type="similarity">
    <text evidence="2">Belongs to the MscS (TC 1.A.23) family.</text>
</comment>
<dbReference type="GO" id="GO:0005886">
    <property type="term" value="C:plasma membrane"/>
    <property type="evidence" value="ECO:0007669"/>
    <property type="project" value="TreeGrafter"/>
</dbReference>
<comment type="caution">
    <text evidence="5">The sequence shown here is derived from an EMBL/GenBank/DDBJ whole genome shotgun (WGS) entry which is preliminary data.</text>
</comment>
<feature type="transmembrane region" description="Helical" evidence="4">
    <location>
        <begin position="466"/>
        <end position="485"/>
    </location>
</feature>